<dbReference type="PANTHER" id="PTHR24220">
    <property type="entry name" value="IMPORT ATP-BINDING PROTEIN"/>
    <property type="match status" value="1"/>
</dbReference>
<dbReference type="PANTHER" id="PTHR24220:SF685">
    <property type="entry name" value="ABC TRANSPORTER RELATED"/>
    <property type="match status" value="1"/>
</dbReference>
<dbReference type="Gene3D" id="3.40.50.300">
    <property type="entry name" value="P-loop containing nucleotide triphosphate hydrolases"/>
    <property type="match status" value="1"/>
</dbReference>
<proteinExistence type="predicted"/>
<keyword evidence="3" id="KW-1185">Reference proteome</keyword>
<dbReference type="Pfam" id="PF00005">
    <property type="entry name" value="ABC_tran"/>
    <property type="match status" value="1"/>
</dbReference>
<protein>
    <recommendedName>
        <fullName evidence="1">ABC transporter domain-containing protein</fullName>
    </recommendedName>
</protein>
<gene>
    <name evidence="2" type="ORF">GCM10025865_11250</name>
</gene>
<dbReference type="SUPFAM" id="SSF52540">
    <property type="entry name" value="P-loop containing nucleoside triphosphate hydrolases"/>
    <property type="match status" value="1"/>
</dbReference>
<name>A0ABM8G132_9CELL</name>
<dbReference type="Proteomes" id="UP001321475">
    <property type="component" value="Chromosome"/>
</dbReference>
<dbReference type="EMBL" id="AP027729">
    <property type="protein sequence ID" value="BDZ41826.1"/>
    <property type="molecule type" value="Genomic_DNA"/>
</dbReference>
<dbReference type="InterPro" id="IPR015854">
    <property type="entry name" value="ABC_transpr_LolD-like"/>
</dbReference>
<evidence type="ECO:0000259" key="1">
    <source>
        <dbReference type="Pfam" id="PF00005"/>
    </source>
</evidence>
<accession>A0ABM8G132</accession>
<reference evidence="3" key="1">
    <citation type="journal article" date="2019" name="Int. J. Syst. Evol. Microbiol.">
        <title>The Global Catalogue of Microorganisms (GCM) 10K type strain sequencing project: providing services to taxonomists for standard genome sequencing and annotation.</title>
        <authorList>
            <consortium name="The Broad Institute Genomics Platform"/>
            <consortium name="The Broad Institute Genome Sequencing Center for Infectious Disease"/>
            <person name="Wu L."/>
            <person name="Ma J."/>
        </authorList>
    </citation>
    <scope>NUCLEOTIDE SEQUENCE [LARGE SCALE GENOMIC DNA]</scope>
    <source>
        <strain evidence="3">NBRC 108565</strain>
    </source>
</reference>
<sequence>MAGQAPRPALRGQRQRVAIARALVGTPDVLLVDEPTSALDHERGSAVIELITRLGRECGAATLLVTHDESTLDTVPTRVHLLDGRLAEQGAGSGAR</sequence>
<dbReference type="InterPro" id="IPR003439">
    <property type="entry name" value="ABC_transporter-like_ATP-bd"/>
</dbReference>
<evidence type="ECO:0000313" key="2">
    <source>
        <dbReference type="EMBL" id="BDZ41826.1"/>
    </source>
</evidence>
<feature type="domain" description="ABC transporter" evidence="1">
    <location>
        <begin position="12"/>
        <end position="37"/>
    </location>
</feature>
<evidence type="ECO:0000313" key="3">
    <source>
        <dbReference type="Proteomes" id="UP001321475"/>
    </source>
</evidence>
<organism evidence="2 3">
    <name type="scientific">Paraoerskovia sediminicola</name>
    <dbReference type="NCBI Taxonomy" id="1138587"/>
    <lineage>
        <taxon>Bacteria</taxon>
        <taxon>Bacillati</taxon>
        <taxon>Actinomycetota</taxon>
        <taxon>Actinomycetes</taxon>
        <taxon>Micrococcales</taxon>
        <taxon>Cellulomonadaceae</taxon>
        <taxon>Paraoerskovia</taxon>
    </lineage>
</organism>
<dbReference type="RefSeq" id="WP_286218904.1">
    <property type="nucleotide sequence ID" value="NZ_AP027729.1"/>
</dbReference>
<dbReference type="InterPro" id="IPR027417">
    <property type="entry name" value="P-loop_NTPase"/>
</dbReference>